<keyword evidence="2" id="KW-1185">Reference proteome</keyword>
<sequence length="563" mass="62403">MEEVMNNLTNRSKHFMMVELAALKVDPDLDGSPPFHPSAPPPYNSTTPSERRKTNPTVSQQKTSSEAAHPETPAPSQDSATTPSSPIAHRLRHPNQNTALNMPMVEVSGPEGTTLVFRPWTSDDITAASQHLPNPTTSGKMFAEQFLTFCQEFKPTMNELKRLLITKMKPTDWQKIAGQFPDADIRCKHMTWEDESNVHYRDAVRHLCNAFTQAFPVKVNMEKITACRQKDGENPDEYLTRLTESENRDNQVMTTEEKDVTATGNGKEEPRVTSVSSAANVDIGNVIVPKIPQQPQKINQIEKGTSYNHYSPTGGPKDTVGCGPCKAQYPLKKEAINGITPVFESLKAAGVIVPCDDSPVRTPLFPVKKIRDKDQPTEWRFVQDLQAVNAAVQPRAPSVPNPYTILSQVPSAAKFFSVVDLSNAFFSVPVHPESQFWFAFNFNGRGYTFTRLCQGYCESPTIYNEALRQSLESLVLSPGTALLQYVDDLMICSPTKEQCEANTVKLLKHLADGGHKMDLLHVTHKLVETELGLLSSLIMTLFSQSLRLGPPAEGQQSGNGLRL</sequence>
<gene>
    <name evidence="1" type="ORF">L3Q82_005095</name>
</gene>
<name>A0ACB8VES8_9TELE</name>
<evidence type="ECO:0000313" key="2">
    <source>
        <dbReference type="Proteomes" id="UP000831701"/>
    </source>
</evidence>
<protein>
    <submittedName>
        <fullName evidence="1">Uncharacterized protein</fullName>
    </submittedName>
</protein>
<accession>A0ACB8VES8</accession>
<proteinExistence type="predicted"/>
<dbReference type="EMBL" id="CM041552">
    <property type="protein sequence ID" value="KAI3353880.1"/>
    <property type="molecule type" value="Genomic_DNA"/>
</dbReference>
<organism evidence="1 2">
    <name type="scientific">Scortum barcoo</name>
    <name type="common">barcoo grunter</name>
    <dbReference type="NCBI Taxonomy" id="214431"/>
    <lineage>
        <taxon>Eukaryota</taxon>
        <taxon>Metazoa</taxon>
        <taxon>Chordata</taxon>
        <taxon>Craniata</taxon>
        <taxon>Vertebrata</taxon>
        <taxon>Euteleostomi</taxon>
        <taxon>Actinopterygii</taxon>
        <taxon>Neopterygii</taxon>
        <taxon>Teleostei</taxon>
        <taxon>Neoteleostei</taxon>
        <taxon>Acanthomorphata</taxon>
        <taxon>Eupercaria</taxon>
        <taxon>Centrarchiformes</taxon>
        <taxon>Terapontoidei</taxon>
        <taxon>Terapontidae</taxon>
        <taxon>Scortum</taxon>
    </lineage>
</organism>
<dbReference type="Proteomes" id="UP000831701">
    <property type="component" value="Chromosome 22"/>
</dbReference>
<evidence type="ECO:0000313" key="1">
    <source>
        <dbReference type="EMBL" id="KAI3353880.1"/>
    </source>
</evidence>
<reference evidence="1" key="1">
    <citation type="submission" date="2022-04" db="EMBL/GenBank/DDBJ databases">
        <title>Jade perch genome.</title>
        <authorList>
            <person name="Chao B."/>
        </authorList>
    </citation>
    <scope>NUCLEOTIDE SEQUENCE</scope>
    <source>
        <strain evidence="1">CB-2022</strain>
    </source>
</reference>
<comment type="caution">
    <text evidence="1">The sequence shown here is derived from an EMBL/GenBank/DDBJ whole genome shotgun (WGS) entry which is preliminary data.</text>
</comment>